<dbReference type="PANTHER" id="PTHR43827">
    <property type="entry name" value="2,5-DIKETO-D-GLUCONIC ACID REDUCTASE"/>
    <property type="match status" value="1"/>
</dbReference>
<feature type="region of interest" description="Disordered" evidence="4">
    <location>
        <begin position="322"/>
        <end position="344"/>
    </location>
</feature>
<evidence type="ECO:0000259" key="6">
    <source>
        <dbReference type="Pfam" id="PF00248"/>
    </source>
</evidence>
<reference evidence="7" key="1">
    <citation type="submission" date="2021-01" db="EMBL/GenBank/DDBJ databases">
        <authorList>
            <person name="Corre E."/>
            <person name="Pelletier E."/>
            <person name="Niang G."/>
            <person name="Scheremetjew M."/>
            <person name="Finn R."/>
            <person name="Kale V."/>
            <person name="Holt S."/>
            <person name="Cochrane G."/>
            <person name="Meng A."/>
            <person name="Brown T."/>
            <person name="Cohen L."/>
        </authorList>
    </citation>
    <scope>NUCLEOTIDE SEQUENCE</scope>
    <source>
        <strain evidence="7">RCC927</strain>
    </source>
</reference>
<feature type="compositionally biased region" description="Polar residues" evidence="4">
    <location>
        <begin position="322"/>
        <end position="335"/>
    </location>
</feature>
<feature type="domain" description="NADP-dependent oxidoreductase" evidence="6">
    <location>
        <begin position="67"/>
        <end position="323"/>
    </location>
</feature>
<dbReference type="InterPro" id="IPR036812">
    <property type="entry name" value="NAD(P)_OxRdtase_dom_sf"/>
</dbReference>
<evidence type="ECO:0000313" key="7">
    <source>
        <dbReference type="EMBL" id="CAE0130363.1"/>
    </source>
</evidence>
<evidence type="ECO:0000256" key="1">
    <source>
        <dbReference type="ARBA" id="ARBA00007905"/>
    </source>
</evidence>
<keyword evidence="2" id="KW-0521">NADP</keyword>
<dbReference type="PRINTS" id="PR00069">
    <property type="entry name" value="ALDKETRDTASE"/>
</dbReference>
<evidence type="ECO:0000256" key="2">
    <source>
        <dbReference type="ARBA" id="ARBA00022857"/>
    </source>
</evidence>
<evidence type="ECO:0000256" key="4">
    <source>
        <dbReference type="SAM" id="MobiDB-lite"/>
    </source>
</evidence>
<sequence length="344" mass="35633">MASACGACLVAAASAARLGAAPPAAGVVGGNVAVGVGAVQLDPVPHVPTVAINGVGGTVQMPMAGLGVWQYNDTRAEAALKTALRVGYRMVDTALGYDNQGGVGRALAEAFGSGALRREDVFITSKIPGGLPSANATQALEQCLVQLGVEYVDLMLVHFPASWGGVGGPALRKEQWLAMEAFAKKGKARALGVSHYCPRHVEDVLSVATVPIAVNQVQYHVGMGTALENATDGIAYDRQEGVVYQSFSPLCGPCGTTELIDGKMVTDIGANHGKSGAQVSLRWQIQQGVPVIPKSDKESHLRDNLDLFDWTLSPKEMATLTAATSPPVSGTSEMPPTSGDCDVL</sequence>
<evidence type="ECO:0000256" key="3">
    <source>
        <dbReference type="ARBA" id="ARBA00023002"/>
    </source>
</evidence>
<keyword evidence="3" id="KW-0560">Oxidoreductase</keyword>
<gene>
    <name evidence="7" type="ORF">PSIN1315_LOCUS2939</name>
</gene>
<name>A0A7S3F774_9VIRI</name>
<organism evidence="7">
    <name type="scientific">Prasinoderma singulare</name>
    <dbReference type="NCBI Taxonomy" id="676789"/>
    <lineage>
        <taxon>Eukaryota</taxon>
        <taxon>Viridiplantae</taxon>
        <taxon>Prasinodermophyta</taxon>
        <taxon>Prasinodermophyceae</taxon>
        <taxon>Prasinodermales</taxon>
        <taxon>Prasinodermaceae</taxon>
        <taxon>Prasinoderma</taxon>
    </lineage>
</organism>
<dbReference type="SUPFAM" id="SSF51430">
    <property type="entry name" value="NAD(P)-linked oxidoreductase"/>
    <property type="match status" value="1"/>
</dbReference>
<accession>A0A7S3F774</accession>
<feature type="chain" id="PRO_5030550142" description="NADP-dependent oxidoreductase domain-containing protein" evidence="5">
    <location>
        <begin position="16"/>
        <end position="344"/>
    </location>
</feature>
<proteinExistence type="inferred from homology"/>
<feature type="signal peptide" evidence="5">
    <location>
        <begin position="1"/>
        <end position="15"/>
    </location>
</feature>
<dbReference type="InterPro" id="IPR023210">
    <property type="entry name" value="NADP_OxRdtase_dom"/>
</dbReference>
<dbReference type="PANTHER" id="PTHR43827:SF3">
    <property type="entry name" value="NADP-DEPENDENT OXIDOREDUCTASE DOMAIN-CONTAINING PROTEIN"/>
    <property type="match status" value="1"/>
</dbReference>
<dbReference type="Pfam" id="PF00248">
    <property type="entry name" value="Aldo_ket_red"/>
    <property type="match status" value="1"/>
</dbReference>
<keyword evidence="5" id="KW-0732">Signal</keyword>
<evidence type="ECO:0000256" key="5">
    <source>
        <dbReference type="SAM" id="SignalP"/>
    </source>
</evidence>
<dbReference type="Gene3D" id="3.20.20.100">
    <property type="entry name" value="NADP-dependent oxidoreductase domain"/>
    <property type="match status" value="1"/>
</dbReference>
<protein>
    <recommendedName>
        <fullName evidence="6">NADP-dependent oxidoreductase domain-containing protein</fullName>
    </recommendedName>
</protein>
<dbReference type="AlphaFoldDB" id="A0A7S3F774"/>
<dbReference type="CDD" id="cd19071">
    <property type="entry name" value="AKR_AKR1-5-like"/>
    <property type="match status" value="1"/>
</dbReference>
<dbReference type="EMBL" id="HBHY01004472">
    <property type="protein sequence ID" value="CAE0130363.1"/>
    <property type="molecule type" value="Transcribed_RNA"/>
</dbReference>
<dbReference type="InterPro" id="IPR020471">
    <property type="entry name" value="AKR"/>
</dbReference>
<dbReference type="GO" id="GO:0016616">
    <property type="term" value="F:oxidoreductase activity, acting on the CH-OH group of donors, NAD or NADP as acceptor"/>
    <property type="evidence" value="ECO:0007669"/>
    <property type="project" value="UniProtKB-ARBA"/>
</dbReference>
<comment type="similarity">
    <text evidence="1">Belongs to the aldo/keto reductase family.</text>
</comment>